<accession>A0A562MQP0</accession>
<proteinExistence type="predicted"/>
<evidence type="ECO:0000313" key="2">
    <source>
        <dbReference type="Proteomes" id="UP000315908"/>
    </source>
</evidence>
<dbReference type="AlphaFoldDB" id="A0A562MQP0"/>
<sequence length="68" mass="8094">MNKTRKNKHNYNDAVIEELRRKYGFHKNYIIMSVRGDRVGTFPTKIKDEYHQLDRASKAAIQKKISEL</sequence>
<name>A0A562MQP0_9SPHI</name>
<dbReference type="RefSeq" id="WP_145327603.1">
    <property type="nucleotide sequence ID" value="NZ_VLKR01000006.1"/>
</dbReference>
<reference evidence="1 2" key="1">
    <citation type="journal article" date="2015" name="Stand. Genomic Sci.">
        <title>Genomic Encyclopedia of Bacterial and Archaeal Type Strains, Phase III: the genomes of soil and plant-associated and newly described type strains.</title>
        <authorList>
            <person name="Whitman W.B."/>
            <person name="Woyke T."/>
            <person name="Klenk H.P."/>
            <person name="Zhou Y."/>
            <person name="Lilburn T.G."/>
            <person name="Beck B.J."/>
            <person name="De Vos P."/>
            <person name="Vandamme P."/>
            <person name="Eisen J.A."/>
            <person name="Garrity G."/>
            <person name="Hugenholtz P."/>
            <person name="Kyrpides N.C."/>
        </authorList>
    </citation>
    <scope>NUCLEOTIDE SEQUENCE [LARGE SCALE GENOMIC DNA]</scope>
    <source>
        <strain evidence="1 2">CGMCC 1.6855</strain>
    </source>
</reference>
<dbReference type="Proteomes" id="UP000315908">
    <property type="component" value="Unassembled WGS sequence"/>
</dbReference>
<organism evidence="1 2">
    <name type="scientific">Sphingobacterium siyangense</name>
    <dbReference type="NCBI Taxonomy" id="459529"/>
    <lineage>
        <taxon>Bacteria</taxon>
        <taxon>Pseudomonadati</taxon>
        <taxon>Bacteroidota</taxon>
        <taxon>Sphingobacteriia</taxon>
        <taxon>Sphingobacteriales</taxon>
        <taxon>Sphingobacteriaceae</taxon>
        <taxon>Sphingobacterium</taxon>
    </lineage>
</organism>
<gene>
    <name evidence="1" type="ORF">IQ31_01565</name>
</gene>
<comment type="caution">
    <text evidence="1">The sequence shown here is derived from an EMBL/GenBank/DDBJ whole genome shotgun (WGS) entry which is preliminary data.</text>
</comment>
<protein>
    <submittedName>
        <fullName evidence="1">Uncharacterized protein</fullName>
    </submittedName>
</protein>
<dbReference type="EMBL" id="VLKR01000006">
    <property type="protein sequence ID" value="TWI22160.1"/>
    <property type="molecule type" value="Genomic_DNA"/>
</dbReference>
<evidence type="ECO:0000313" key="1">
    <source>
        <dbReference type="EMBL" id="TWI22160.1"/>
    </source>
</evidence>
<dbReference type="OrthoDB" id="1274195at2"/>